<keyword evidence="2" id="KW-1185">Reference proteome</keyword>
<comment type="caution">
    <text evidence="1">The sequence shown here is derived from an EMBL/GenBank/DDBJ whole genome shotgun (WGS) entry which is preliminary data.</text>
</comment>
<accession>A0ABS1CTW6</accession>
<proteinExistence type="predicted"/>
<evidence type="ECO:0000313" key="1">
    <source>
        <dbReference type="EMBL" id="MBK1657793.1"/>
    </source>
</evidence>
<dbReference type="EMBL" id="NRSG01000028">
    <property type="protein sequence ID" value="MBK1657793.1"/>
    <property type="molecule type" value="Genomic_DNA"/>
</dbReference>
<gene>
    <name evidence="1" type="ORF">CKO45_06060</name>
</gene>
<dbReference type="Proteomes" id="UP000697995">
    <property type="component" value="Unassembled WGS sequence"/>
</dbReference>
<protein>
    <submittedName>
        <fullName evidence="1">Uncharacterized protein</fullName>
    </submittedName>
</protein>
<dbReference type="RefSeq" id="WP_133222331.1">
    <property type="nucleotide sequence ID" value="NZ_NRSG01000028.1"/>
</dbReference>
<organism evidence="1 2">
    <name type="scientific">Paracraurococcus ruber</name>
    <dbReference type="NCBI Taxonomy" id="77675"/>
    <lineage>
        <taxon>Bacteria</taxon>
        <taxon>Pseudomonadati</taxon>
        <taxon>Pseudomonadota</taxon>
        <taxon>Alphaproteobacteria</taxon>
        <taxon>Acetobacterales</taxon>
        <taxon>Roseomonadaceae</taxon>
        <taxon>Paracraurococcus</taxon>
    </lineage>
</organism>
<sequence length="92" mass="10285">MPDFLADDFGAIARAMRRDAAAPPRVLLHFWHLLTRLTSEHDNVEAAIAEAHELWTHLVSDPEHLALADGTILMDRDALTEAMTRYAQGLPI</sequence>
<evidence type="ECO:0000313" key="2">
    <source>
        <dbReference type="Proteomes" id="UP000697995"/>
    </source>
</evidence>
<reference evidence="1 2" key="1">
    <citation type="journal article" date="2020" name="Microorganisms">
        <title>Osmotic Adaptation and Compatible Solute Biosynthesis of Phototrophic Bacteria as Revealed from Genome Analyses.</title>
        <authorList>
            <person name="Imhoff J.F."/>
            <person name="Rahn T."/>
            <person name="Kunzel S."/>
            <person name="Keller A."/>
            <person name="Neulinger S.C."/>
        </authorList>
    </citation>
    <scope>NUCLEOTIDE SEQUENCE [LARGE SCALE GENOMIC DNA]</scope>
    <source>
        <strain evidence="1 2">DSM 15382</strain>
    </source>
</reference>
<name>A0ABS1CTW6_9PROT</name>